<proteinExistence type="predicted"/>
<evidence type="ECO:0000256" key="1">
    <source>
        <dbReference type="SAM" id="SignalP"/>
    </source>
</evidence>
<sequence>MLRKLLPALFAAVVALPLAAGMGSPAFAQNAKAEPVRVRGAIVAFSGQALTVKTREGQTVDLALAQGWMVSSVARAAVTDIKPGDYVGIASLPTKDGGDGALEVLIFPPALKGAGEGSFGWDLKPNSTMTNATVADAVKGVNGRTVTVSYHGKEKKIAIPEGTPVVTFAPATEADLKPGAVVFVSAEKGTGGAVTAQRVIVGTNGVVPPM</sequence>
<accession>A0A2C9DBP0</accession>
<organism evidence="2 3">
    <name type="scientific">Hartmannibacter diazotrophicus</name>
    <dbReference type="NCBI Taxonomy" id="1482074"/>
    <lineage>
        <taxon>Bacteria</taxon>
        <taxon>Pseudomonadati</taxon>
        <taxon>Pseudomonadota</taxon>
        <taxon>Alphaproteobacteria</taxon>
        <taxon>Hyphomicrobiales</taxon>
        <taxon>Pleomorphomonadaceae</taxon>
        <taxon>Hartmannibacter</taxon>
    </lineage>
</organism>
<name>A0A2C9DBP0_9HYPH</name>
<dbReference type="EMBL" id="LT960614">
    <property type="protein sequence ID" value="SON57734.1"/>
    <property type="molecule type" value="Genomic_DNA"/>
</dbReference>
<keyword evidence="3" id="KW-1185">Reference proteome</keyword>
<dbReference type="OrthoDB" id="9799947at2"/>
<protein>
    <recommendedName>
        <fullName evidence="4">DUF5666 domain-containing protein</fullName>
    </recommendedName>
</protein>
<dbReference type="Proteomes" id="UP000223606">
    <property type="component" value="Chromosome 1"/>
</dbReference>
<feature type="signal peptide" evidence="1">
    <location>
        <begin position="1"/>
        <end position="28"/>
    </location>
</feature>
<keyword evidence="1" id="KW-0732">Signal</keyword>
<dbReference type="AlphaFoldDB" id="A0A2C9DBP0"/>
<dbReference type="KEGG" id="hdi:HDIA_4193"/>
<feature type="chain" id="PRO_5013356346" description="DUF5666 domain-containing protein" evidence="1">
    <location>
        <begin position="29"/>
        <end position="210"/>
    </location>
</feature>
<evidence type="ECO:0000313" key="2">
    <source>
        <dbReference type="EMBL" id="SON57734.1"/>
    </source>
</evidence>
<gene>
    <name evidence="2" type="ORF">HDIA_4193</name>
</gene>
<dbReference type="RefSeq" id="WP_099557940.1">
    <property type="nucleotide sequence ID" value="NZ_LT960614.1"/>
</dbReference>
<reference evidence="3" key="1">
    <citation type="submission" date="2017-09" db="EMBL/GenBank/DDBJ databases">
        <title>Genome sequence of Nannocystis excedens DSM 71.</title>
        <authorList>
            <person name="Blom J."/>
        </authorList>
    </citation>
    <scope>NUCLEOTIDE SEQUENCE [LARGE SCALE GENOMIC DNA]</scope>
    <source>
        <strain evidence="3">type strain: E19</strain>
    </source>
</reference>
<evidence type="ECO:0000313" key="3">
    <source>
        <dbReference type="Proteomes" id="UP000223606"/>
    </source>
</evidence>
<evidence type="ECO:0008006" key="4">
    <source>
        <dbReference type="Google" id="ProtNLM"/>
    </source>
</evidence>